<accession>A0A1X0WFS5</accession>
<protein>
    <recommendedName>
        <fullName evidence="8">LPS-assembly lipoprotein LptM</fullName>
    </recommendedName>
</protein>
<dbReference type="InterPro" id="IPR032831">
    <property type="entry name" value="LptM_cons"/>
</dbReference>
<dbReference type="GeneID" id="93567984"/>
<evidence type="ECO:0000256" key="6">
    <source>
        <dbReference type="ARBA" id="ARBA00023288"/>
    </source>
</evidence>
<evidence type="ECO:0000256" key="10">
    <source>
        <dbReference type="SAM" id="SignalP"/>
    </source>
</evidence>
<keyword evidence="2 10" id="KW-0732">Signal</keyword>
<dbReference type="GO" id="GO:0009279">
    <property type="term" value="C:cell outer membrane"/>
    <property type="evidence" value="ECO:0007669"/>
    <property type="project" value="UniProtKB-SubCell"/>
</dbReference>
<dbReference type="RefSeq" id="WP_026110589.1">
    <property type="nucleotide sequence ID" value="NZ_CAUQAZ010000185.1"/>
</dbReference>
<evidence type="ECO:0000256" key="4">
    <source>
        <dbReference type="ARBA" id="ARBA00023139"/>
    </source>
</evidence>
<dbReference type="NCBIfam" id="NF047847">
    <property type="entry name" value="SS_mature_LptM"/>
    <property type="match status" value="1"/>
</dbReference>
<dbReference type="PROSITE" id="PS51257">
    <property type="entry name" value="PROKAR_LIPOPROTEIN"/>
    <property type="match status" value="1"/>
</dbReference>
<feature type="chain" id="PRO_5010884061" description="LPS-assembly lipoprotein LptM" evidence="10">
    <location>
        <begin position="24"/>
        <end position="68"/>
    </location>
</feature>
<dbReference type="Pfam" id="PF13627">
    <property type="entry name" value="LptM_cons"/>
    <property type="match status" value="1"/>
</dbReference>
<proteinExistence type="inferred from homology"/>
<keyword evidence="5" id="KW-0998">Cell outer membrane</keyword>
<keyword evidence="4" id="KW-0564">Palmitate</keyword>
<evidence type="ECO:0000256" key="9">
    <source>
        <dbReference type="SAM" id="MobiDB-lite"/>
    </source>
</evidence>
<comment type="similarity">
    <text evidence="7">Belongs to the LptM family.</text>
</comment>
<evidence type="ECO:0000256" key="8">
    <source>
        <dbReference type="ARBA" id="ARBA00049730"/>
    </source>
</evidence>
<reference evidence="11 12" key="1">
    <citation type="journal article" date="2017" name="Int. J. Syst. Evol. Microbiol.">
        <title>Rouxiella badensis sp. nov. and Rouxiella silvae sp. nov. isolated from peat bog soil in Germany and emendation of the genus description.</title>
        <authorList>
            <person name="Le Fleche-Mateos A."/>
            <person name="Kugler J.H."/>
            <person name="Hansen S.H."/>
            <person name="Syldatk C."/>
            <person name="Hausmann R."/>
            <person name="Lomprez F."/>
            <person name="Vandenbogaert M."/>
            <person name="Manuguerra J.C."/>
            <person name="Grimont P.A."/>
        </authorList>
    </citation>
    <scope>NUCLEOTIDE SEQUENCE [LARGE SCALE GENOMIC DNA]</scope>
    <source>
        <strain evidence="11 12">DSM 100043</strain>
    </source>
</reference>
<evidence type="ECO:0000256" key="7">
    <source>
        <dbReference type="ARBA" id="ARBA00049647"/>
    </source>
</evidence>
<evidence type="ECO:0000256" key="1">
    <source>
        <dbReference type="ARBA" id="ARBA00004459"/>
    </source>
</evidence>
<evidence type="ECO:0000313" key="11">
    <source>
        <dbReference type="EMBL" id="ORJ25637.1"/>
    </source>
</evidence>
<feature type="compositionally biased region" description="Polar residues" evidence="9">
    <location>
        <begin position="43"/>
        <end position="68"/>
    </location>
</feature>
<sequence length="68" mass="7187">MKTALRWSLASMVLFALSGCGLKGPLYFPPADKADAKKVVVTNDKSGQTQSQGVSPDQNAAKNSGQLY</sequence>
<comment type="caution">
    <text evidence="11">The sequence shown here is derived from an EMBL/GenBank/DDBJ whole genome shotgun (WGS) entry which is preliminary data.</text>
</comment>
<name>A0A1X0WFS5_9GAMM</name>
<evidence type="ECO:0000256" key="2">
    <source>
        <dbReference type="ARBA" id="ARBA00022729"/>
    </source>
</evidence>
<organism evidence="11 12">
    <name type="scientific">Rouxiella badensis</name>
    <dbReference type="NCBI Taxonomy" id="1646377"/>
    <lineage>
        <taxon>Bacteria</taxon>
        <taxon>Pseudomonadati</taxon>
        <taxon>Pseudomonadota</taxon>
        <taxon>Gammaproteobacteria</taxon>
        <taxon>Enterobacterales</taxon>
        <taxon>Yersiniaceae</taxon>
        <taxon>Rouxiella</taxon>
    </lineage>
</organism>
<keyword evidence="3" id="KW-0472">Membrane</keyword>
<dbReference type="Proteomes" id="UP000192536">
    <property type="component" value="Unassembled WGS sequence"/>
</dbReference>
<evidence type="ECO:0000256" key="3">
    <source>
        <dbReference type="ARBA" id="ARBA00023136"/>
    </source>
</evidence>
<feature type="signal peptide" evidence="10">
    <location>
        <begin position="1"/>
        <end position="23"/>
    </location>
</feature>
<keyword evidence="12" id="KW-1185">Reference proteome</keyword>
<evidence type="ECO:0000313" key="12">
    <source>
        <dbReference type="Proteomes" id="UP000192536"/>
    </source>
</evidence>
<comment type="subcellular location">
    <subcellularLocation>
        <location evidence="1">Cell outer membrane</location>
        <topology evidence="1">Lipid-anchor</topology>
    </subcellularLocation>
</comment>
<feature type="region of interest" description="Disordered" evidence="9">
    <location>
        <begin position="41"/>
        <end position="68"/>
    </location>
</feature>
<keyword evidence="6" id="KW-0449">Lipoprotein</keyword>
<dbReference type="AlphaFoldDB" id="A0A1X0WFS5"/>
<evidence type="ECO:0000256" key="5">
    <source>
        <dbReference type="ARBA" id="ARBA00023237"/>
    </source>
</evidence>
<gene>
    <name evidence="11" type="ORF">BS640_10240</name>
</gene>
<dbReference type="STRING" id="1646377.BS640_10240"/>
<dbReference type="EMBL" id="MRWE01000014">
    <property type="protein sequence ID" value="ORJ25637.1"/>
    <property type="molecule type" value="Genomic_DNA"/>
</dbReference>